<comment type="similarity">
    <text evidence="1">Belongs to the NnrE/AIBP family.</text>
</comment>
<evidence type="ECO:0000313" key="3">
    <source>
        <dbReference type="EMBL" id="SKA92108.1"/>
    </source>
</evidence>
<evidence type="ECO:0000259" key="2">
    <source>
        <dbReference type="PROSITE" id="PS51385"/>
    </source>
</evidence>
<dbReference type="Proteomes" id="UP000190286">
    <property type="component" value="Unassembled WGS sequence"/>
</dbReference>
<protein>
    <recommendedName>
        <fullName evidence="1">NAD(P)H-hydrate epimerase</fullName>
        <ecNumber evidence="1">5.1.99.6</ecNumber>
    </recommendedName>
    <alternativeName>
        <fullName evidence="1">NAD(P)HX epimerase</fullName>
    </alternativeName>
</protein>
<dbReference type="GO" id="GO:0000166">
    <property type="term" value="F:nucleotide binding"/>
    <property type="evidence" value="ECO:0007669"/>
    <property type="project" value="UniProtKB-KW"/>
</dbReference>
<keyword evidence="1" id="KW-0547">Nucleotide-binding</keyword>
<keyword evidence="1" id="KW-0521">NADP</keyword>
<dbReference type="Gene3D" id="3.40.50.10260">
    <property type="entry name" value="YjeF N-terminal domain"/>
    <property type="match status" value="1"/>
</dbReference>
<reference evidence="3 4" key="1">
    <citation type="submission" date="2017-02" db="EMBL/GenBank/DDBJ databases">
        <authorList>
            <person name="Peterson S.W."/>
        </authorList>
    </citation>
    <scope>NUCLEOTIDE SEQUENCE [LARGE SCALE GENOMIC DNA]</scope>
    <source>
        <strain evidence="3 4">ATCC 27749</strain>
    </source>
</reference>
<feature type="domain" description="YjeF N-terminal" evidence="2">
    <location>
        <begin position="11"/>
        <end position="215"/>
    </location>
</feature>
<dbReference type="InterPro" id="IPR004443">
    <property type="entry name" value="YjeF_N_dom"/>
</dbReference>
<comment type="cofactor">
    <cofactor evidence="1">
        <name>K(+)</name>
        <dbReference type="ChEBI" id="CHEBI:29103"/>
    </cofactor>
    <text evidence="1">Binds 1 potassium ion per subunit.</text>
</comment>
<comment type="caution">
    <text evidence="1">Lacks conserved residue(s) required for the propagation of feature annotation.</text>
</comment>
<feature type="binding site" evidence="1">
    <location>
        <position position="122"/>
    </location>
    <ligand>
        <name>K(+)</name>
        <dbReference type="ChEBI" id="CHEBI:29103"/>
    </ligand>
</feature>
<keyword evidence="4" id="KW-1185">Reference proteome</keyword>
<keyword evidence="1" id="KW-0520">NAD</keyword>
<organism evidence="3 4">
    <name type="scientific">Gemmiger formicilis</name>
    <dbReference type="NCBI Taxonomy" id="745368"/>
    <lineage>
        <taxon>Bacteria</taxon>
        <taxon>Bacillati</taxon>
        <taxon>Bacillota</taxon>
        <taxon>Clostridia</taxon>
        <taxon>Eubacteriales</taxon>
        <taxon>Gemmiger</taxon>
    </lineage>
</organism>
<comment type="catalytic activity">
    <reaction evidence="1">
        <text>(6R)-NADHX = (6S)-NADHX</text>
        <dbReference type="Rhea" id="RHEA:32215"/>
        <dbReference type="ChEBI" id="CHEBI:64074"/>
        <dbReference type="ChEBI" id="CHEBI:64075"/>
        <dbReference type="EC" id="5.1.99.6"/>
    </reaction>
</comment>
<comment type="function">
    <text evidence="1">Catalyzes the epimerization of the S- and R-forms of NAD(P)HX, a damaged form of NAD(P)H that is a result of enzymatic or heat-dependent hydration. This is a prerequisite for the S-specific NAD(P)H-hydrate dehydratase to allow the repair of both epimers of NAD(P)HX.</text>
</comment>
<comment type="catalytic activity">
    <reaction evidence="1">
        <text>(6R)-NADPHX = (6S)-NADPHX</text>
        <dbReference type="Rhea" id="RHEA:32227"/>
        <dbReference type="ChEBI" id="CHEBI:64076"/>
        <dbReference type="ChEBI" id="CHEBI:64077"/>
        <dbReference type="EC" id="5.1.99.6"/>
    </reaction>
</comment>
<dbReference type="SUPFAM" id="SSF64153">
    <property type="entry name" value="YjeF N-terminal domain-like"/>
    <property type="match status" value="1"/>
</dbReference>
<dbReference type="RefSeq" id="WP_078785070.1">
    <property type="nucleotide sequence ID" value="NZ_FUYF01000014.1"/>
</dbReference>
<dbReference type="Pfam" id="PF03853">
    <property type="entry name" value="YjeF_N"/>
    <property type="match status" value="1"/>
</dbReference>
<dbReference type="GO" id="GO:0046872">
    <property type="term" value="F:metal ion binding"/>
    <property type="evidence" value="ECO:0007669"/>
    <property type="project" value="UniProtKB-KW"/>
</dbReference>
<feature type="binding site" evidence="1">
    <location>
        <position position="161"/>
    </location>
    <ligand>
        <name>K(+)</name>
        <dbReference type="ChEBI" id="CHEBI:29103"/>
    </ligand>
</feature>
<dbReference type="STRING" id="745368.SAMN02745178_02214"/>
<accession>A0A1T4XSJ8</accession>
<feature type="binding site" evidence="1">
    <location>
        <begin position="58"/>
        <end position="62"/>
    </location>
    <ligand>
        <name>(6S)-NADPHX</name>
        <dbReference type="ChEBI" id="CHEBI:64076"/>
    </ligand>
</feature>
<dbReference type="AlphaFoldDB" id="A0A1T4XSJ8"/>
<dbReference type="HAMAP" id="MF_01966">
    <property type="entry name" value="NADHX_epimerase"/>
    <property type="match status" value="1"/>
</dbReference>
<proteinExistence type="inferred from homology"/>
<dbReference type="PROSITE" id="PS51385">
    <property type="entry name" value="YJEF_N"/>
    <property type="match status" value="1"/>
</dbReference>
<gene>
    <name evidence="1" type="primary">nnrE</name>
    <name evidence="3" type="ORF">SAMN02745178_02214</name>
</gene>
<sequence>MKHRIVTAAQMKEIERAGNAHGLPYLQMMENAGLAAYTQLRARLPQGGALLIVCGKGNNGGDGLVMARAAAKDGWRVVVLLAEGDPKTPDAMTNYARLADLPVTKCRDAAALAAQPFDAVVDALYGTGFHGSLRPAGLAACTLMNRQRESGAFVLAVDLPSGINTDTGEAAEGAVRADLTVTFDSCKPLHTAPSSAPFCGEIVCADIGIRDEWHPAGLAQL</sequence>
<name>A0A1T4XSJ8_9FIRM</name>
<dbReference type="InterPro" id="IPR036652">
    <property type="entry name" value="YjeF_N_dom_sf"/>
</dbReference>
<keyword evidence="1" id="KW-0479">Metal-binding</keyword>
<dbReference type="NCBIfam" id="TIGR00197">
    <property type="entry name" value="yjeF_nterm"/>
    <property type="match status" value="1"/>
</dbReference>
<keyword evidence="1" id="KW-0413">Isomerase</keyword>
<keyword evidence="1" id="KW-0630">Potassium</keyword>
<evidence type="ECO:0000313" key="4">
    <source>
        <dbReference type="Proteomes" id="UP000190286"/>
    </source>
</evidence>
<feature type="binding site" evidence="1">
    <location>
        <begin position="126"/>
        <end position="132"/>
    </location>
    <ligand>
        <name>(6S)-NADPHX</name>
        <dbReference type="ChEBI" id="CHEBI:64076"/>
    </ligand>
</feature>
<dbReference type="EMBL" id="FUYF01000014">
    <property type="protein sequence ID" value="SKA92108.1"/>
    <property type="molecule type" value="Genomic_DNA"/>
</dbReference>
<evidence type="ECO:0000256" key="1">
    <source>
        <dbReference type="HAMAP-Rule" id="MF_01966"/>
    </source>
</evidence>
<dbReference type="GO" id="GO:0052856">
    <property type="term" value="F:NAD(P)HX epimerase activity"/>
    <property type="evidence" value="ECO:0007669"/>
    <property type="project" value="UniProtKB-UniRule"/>
</dbReference>
<feature type="binding site" evidence="1">
    <location>
        <position position="158"/>
    </location>
    <ligand>
        <name>(6S)-NADPHX</name>
        <dbReference type="ChEBI" id="CHEBI:64076"/>
    </ligand>
</feature>
<feature type="binding site" evidence="1">
    <location>
        <position position="59"/>
    </location>
    <ligand>
        <name>K(+)</name>
        <dbReference type="ChEBI" id="CHEBI:29103"/>
    </ligand>
</feature>
<dbReference type="GeneID" id="93338660"/>
<dbReference type="OrthoDB" id="9806925at2"/>
<dbReference type="EC" id="5.1.99.6" evidence="1"/>